<keyword evidence="5" id="KW-1185">Reference proteome</keyword>
<proteinExistence type="predicted"/>
<accession>A0A1G7A5V8</accession>
<dbReference type="InterPro" id="IPR006665">
    <property type="entry name" value="OmpA-like"/>
</dbReference>
<dbReference type="PROSITE" id="PS51257">
    <property type="entry name" value="PROKAR_LIPOPROTEIN"/>
    <property type="match status" value="1"/>
</dbReference>
<evidence type="ECO:0000256" key="1">
    <source>
        <dbReference type="PROSITE-ProRule" id="PRU00473"/>
    </source>
</evidence>
<dbReference type="OrthoDB" id="9815217at2"/>
<protein>
    <submittedName>
        <fullName evidence="4">Chemotaxis protein MotB</fullName>
    </submittedName>
</protein>
<dbReference type="STRING" id="659014.SAMN04487996_103348"/>
<dbReference type="RefSeq" id="WP_090147633.1">
    <property type="nucleotide sequence ID" value="NZ_FNAN01000003.1"/>
</dbReference>
<dbReference type="Pfam" id="PF00691">
    <property type="entry name" value="OmpA"/>
    <property type="match status" value="1"/>
</dbReference>
<dbReference type="PANTHER" id="PTHR30329:SF21">
    <property type="entry name" value="LIPOPROTEIN YIAD-RELATED"/>
    <property type="match status" value="1"/>
</dbReference>
<dbReference type="Proteomes" id="UP000198748">
    <property type="component" value="Unassembled WGS sequence"/>
</dbReference>
<keyword evidence="1" id="KW-0472">Membrane</keyword>
<name>A0A1G7A5V8_9BACT</name>
<dbReference type="SUPFAM" id="SSF103088">
    <property type="entry name" value="OmpA-like"/>
    <property type="match status" value="1"/>
</dbReference>
<dbReference type="GO" id="GO:0016020">
    <property type="term" value="C:membrane"/>
    <property type="evidence" value="ECO:0007669"/>
    <property type="project" value="UniProtKB-UniRule"/>
</dbReference>
<dbReference type="InterPro" id="IPR036737">
    <property type="entry name" value="OmpA-like_sf"/>
</dbReference>
<dbReference type="EMBL" id="FNAN01000003">
    <property type="protein sequence ID" value="SDE10182.1"/>
    <property type="molecule type" value="Genomic_DNA"/>
</dbReference>
<gene>
    <name evidence="4" type="ORF">SAMN04487996_103348</name>
</gene>
<dbReference type="AlphaFoldDB" id="A0A1G7A5V8"/>
<dbReference type="CDD" id="cd07185">
    <property type="entry name" value="OmpA_C-like"/>
    <property type="match status" value="1"/>
</dbReference>
<dbReference type="PANTHER" id="PTHR30329">
    <property type="entry name" value="STATOR ELEMENT OF FLAGELLAR MOTOR COMPLEX"/>
    <property type="match status" value="1"/>
</dbReference>
<evidence type="ECO:0000313" key="5">
    <source>
        <dbReference type="Proteomes" id="UP000198748"/>
    </source>
</evidence>
<organism evidence="4 5">
    <name type="scientific">Dyadobacter soli</name>
    <dbReference type="NCBI Taxonomy" id="659014"/>
    <lineage>
        <taxon>Bacteria</taxon>
        <taxon>Pseudomonadati</taxon>
        <taxon>Bacteroidota</taxon>
        <taxon>Cytophagia</taxon>
        <taxon>Cytophagales</taxon>
        <taxon>Spirosomataceae</taxon>
        <taxon>Dyadobacter</taxon>
    </lineage>
</organism>
<dbReference type="Gene3D" id="3.30.1330.60">
    <property type="entry name" value="OmpA-like domain"/>
    <property type="match status" value="1"/>
</dbReference>
<sequence length="295" mass="32693">MKQTLLAVAMLFVLGSCASKKKLLSAQKQANEIQIQLDKARADLNDCDSRTAGLNNDLKAKNDELTSKNAKLKELEEQVEFLKKNNNNLLDRMSDLSVISKEGSESIKKSLAMMDQQGVQIRDLNKSIQHKDSLNMALVLNLKRSLADVSDEDVQIEVKKGVVYVSLSDKMLFKSGSSVINSAAETVLSKVAKILNDYKEIEILIEGHTDNVPIATDKVADNWDLSVLRATSVARTLQKKYGVEPVRMIAGGRGEYLPKVANDSAPNRSLNRRTEIIITPKLDQFFNLYTPNAGK</sequence>
<evidence type="ECO:0000256" key="2">
    <source>
        <dbReference type="SAM" id="Coils"/>
    </source>
</evidence>
<evidence type="ECO:0000313" key="4">
    <source>
        <dbReference type="EMBL" id="SDE10182.1"/>
    </source>
</evidence>
<keyword evidence="2" id="KW-0175">Coiled coil</keyword>
<dbReference type="PROSITE" id="PS51123">
    <property type="entry name" value="OMPA_2"/>
    <property type="match status" value="1"/>
</dbReference>
<dbReference type="InterPro" id="IPR050330">
    <property type="entry name" value="Bact_OuterMem_StrucFunc"/>
</dbReference>
<evidence type="ECO:0000259" key="3">
    <source>
        <dbReference type="PROSITE" id="PS51123"/>
    </source>
</evidence>
<feature type="domain" description="OmpA-like" evidence="3">
    <location>
        <begin position="160"/>
        <end position="282"/>
    </location>
</feature>
<feature type="coiled-coil region" evidence="2">
    <location>
        <begin position="23"/>
        <end position="92"/>
    </location>
</feature>
<reference evidence="5" key="1">
    <citation type="submission" date="2016-10" db="EMBL/GenBank/DDBJ databases">
        <authorList>
            <person name="Varghese N."/>
            <person name="Submissions S."/>
        </authorList>
    </citation>
    <scope>NUCLEOTIDE SEQUENCE [LARGE SCALE GENOMIC DNA]</scope>
    <source>
        <strain evidence="5">DSM 25329</strain>
    </source>
</reference>